<dbReference type="GO" id="GO:0050660">
    <property type="term" value="F:flavin adenine dinucleotide binding"/>
    <property type="evidence" value="ECO:0007669"/>
    <property type="project" value="InterPro"/>
</dbReference>
<protein>
    <submittedName>
        <fullName evidence="3">Uncharacterized protein</fullName>
    </submittedName>
</protein>
<dbReference type="EMBL" id="JAHYIQ010000054">
    <property type="protein sequence ID" value="KAK1117172.1"/>
    <property type="molecule type" value="Genomic_DNA"/>
</dbReference>
<dbReference type="PANTHER" id="PTHR11552:SF154">
    <property type="entry name" value="FI04917P"/>
    <property type="match status" value="1"/>
</dbReference>
<comment type="similarity">
    <text evidence="1">Belongs to the GMC oxidoreductase family.</text>
</comment>
<dbReference type="InterPro" id="IPR012132">
    <property type="entry name" value="GMC_OxRdtase"/>
</dbReference>
<organism evidence="3 4">
    <name type="scientific">Melipona bicolor</name>
    <dbReference type="NCBI Taxonomy" id="60889"/>
    <lineage>
        <taxon>Eukaryota</taxon>
        <taxon>Metazoa</taxon>
        <taxon>Ecdysozoa</taxon>
        <taxon>Arthropoda</taxon>
        <taxon>Hexapoda</taxon>
        <taxon>Insecta</taxon>
        <taxon>Pterygota</taxon>
        <taxon>Neoptera</taxon>
        <taxon>Endopterygota</taxon>
        <taxon>Hymenoptera</taxon>
        <taxon>Apocrita</taxon>
        <taxon>Aculeata</taxon>
        <taxon>Apoidea</taxon>
        <taxon>Anthophila</taxon>
        <taxon>Apidae</taxon>
        <taxon>Melipona</taxon>
    </lineage>
</organism>
<dbReference type="AlphaFoldDB" id="A0AA40FE56"/>
<keyword evidence="2" id="KW-0812">Transmembrane</keyword>
<feature type="transmembrane region" description="Helical" evidence="2">
    <location>
        <begin position="20"/>
        <end position="41"/>
    </location>
</feature>
<accession>A0AA40FE56</accession>
<evidence type="ECO:0000256" key="1">
    <source>
        <dbReference type="ARBA" id="ARBA00010790"/>
    </source>
</evidence>
<reference evidence="3" key="1">
    <citation type="submission" date="2021-10" db="EMBL/GenBank/DDBJ databases">
        <title>Melipona bicolor Genome sequencing and assembly.</title>
        <authorList>
            <person name="Araujo N.S."/>
            <person name="Arias M.C."/>
        </authorList>
    </citation>
    <scope>NUCLEOTIDE SEQUENCE</scope>
    <source>
        <strain evidence="3">USP_2M_L1-L4_2017</strain>
        <tissue evidence="3">Whole body</tissue>
    </source>
</reference>
<dbReference type="Gene3D" id="3.30.560.10">
    <property type="entry name" value="Glucose Oxidase, domain 3"/>
    <property type="match status" value="1"/>
</dbReference>
<dbReference type="PANTHER" id="PTHR11552">
    <property type="entry name" value="GLUCOSE-METHANOL-CHOLINE GMC OXIDOREDUCTASE"/>
    <property type="match status" value="1"/>
</dbReference>
<dbReference type="Proteomes" id="UP001177670">
    <property type="component" value="Unassembled WGS sequence"/>
</dbReference>
<dbReference type="InterPro" id="IPR036188">
    <property type="entry name" value="FAD/NAD-bd_sf"/>
</dbReference>
<keyword evidence="2" id="KW-0472">Membrane</keyword>
<comment type="caution">
    <text evidence="3">The sequence shown here is derived from an EMBL/GenBank/DDBJ whole genome shotgun (WGS) entry which is preliminary data.</text>
</comment>
<name>A0AA40FE56_9HYME</name>
<proteinExistence type="inferred from homology"/>
<evidence type="ECO:0000256" key="2">
    <source>
        <dbReference type="SAM" id="Phobius"/>
    </source>
</evidence>
<gene>
    <name evidence="3" type="ORF">K0M31_016869</name>
</gene>
<keyword evidence="4" id="KW-1185">Reference proteome</keyword>
<keyword evidence="2" id="KW-1133">Transmembrane helix</keyword>
<evidence type="ECO:0000313" key="4">
    <source>
        <dbReference type="Proteomes" id="UP001177670"/>
    </source>
</evidence>
<sequence>MDVVLVFKEMEVVLVLKIYLSYLQVMGGSGTLNYMYMFVVMQKIMTNEQMQEIVVGAAKKILPYFLKSENNRDPQIVKDNPRYHKQHGYQSVQQFPYIDINAEILLNAWQELSYKVVDVNAKNQVGVMKLQTTSANGILIKLNRTLRIYL</sequence>
<evidence type="ECO:0000313" key="3">
    <source>
        <dbReference type="EMBL" id="KAK1117172.1"/>
    </source>
</evidence>
<dbReference type="GO" id="GO:0016491">
    <property type="term" value="F:oxidoreductase activity"/>
    <property type="evidence" value="ECO:0007669"/>
    <property type="project" value="TreeGrafter"/>
</dbReference>
<dbReference type="Gene3D" id="3.50.50.60">
    <property type="entry name" value="FAD/NAD(P)-binding domain"/>
    <property type="match status" value="1"/>
</dbReference>